<evidence type="ECO:0000313" key="3">
    <source>
        <dbReference type="Proteomes" id="UP000264062"/>
    </source>
</evidence>
<gene>
    <name evidence="2" type="ORF">DCW38_04390</name>
</gene>
<accession>A0A350HA35</accession>
<reference evidence="2 3" key="1">
    <citation type="journal article" date="2018" name="Nat. Biotechnol.">
        <title>A standardized bacterial taxonomy based on genome phylogeny substantially revises the tree of life.</title>
        <authorList>
            <person name="Parks D.H."/>
            <person name="Chuvochina M."/>
            <person name="Waite D.W."/>
            <person name="Rinke C."/>
            <person name="Skarshewski A."/>
            <person name="Chaumeil P.A."/>
            <person name="Hugenholtz P."/>
        </authorList>
    </citation>
    <scope>NUCLEOTIDE SEQUENCE [LARGE SCALE GENOMIC DNA]</scope>
    <source>
        <strain evidence="2">UBA9956</strain>
    </source>
</reference>
<protein>
    <recommendedName>
        <fullName evidence="4">DUF2127 domain-containing protein</fullName>
    </recommendedName>
</protein>
<organism evidence="2 3">
    <name type="scientific">candidate division WOR-3 bacterium</name>
    <dbReference type="NCBI Taxonomy" id="2052148"/>
    <lineage>
        <taxon>Bacteria</taxon>
        <taxon>Bacteria division WOR-3</taxon>
    </lineage>
</organism>
<evidence type="ECO:0000313" key="2">
    <source>
        <dbReference type="EMBL" id="HAV92401.1"/>
    </source>
</evidence>
<evidence type="ECO:0008006" key="4">
    <source>
        <dbReference type="Google" id="ProtNLM"/>
    </source>
</evidence>
<keyword evidence="1" id="KW-0472">Membrane</keyword>
<dbReference type="EMBL" id="DMZY01000128">
    <property type="protein sequence ID" value="HAV92401.1"/>
    <property type="molecule type" value="Genomic_DNA"/>
</dbReference>
<evidence type="ECO:0000256" key="1">
    <source>
        <dbReference type="SAM" id="Phobius"/>
    </source>
</evidence>
<proteinExistence type="predicted"/>
<comment type="caution">
    <text evidence="2">The sequence shown here is derived from an EMBL/GenBank/DDBJ whole genome shotgun (WGS) entry which is preliminary data.</text>
</comment>
<name>A0A350HA35_UNCW3</name>
<keyword evidence="1" id="KW-0812">Transmembrane</keyword>
<dbReference type="Proteomes" id="UP000264062">
    <property type="component" value="Unassembled WGS sequence"/>
</dbReference>
<dbReference type="AlphaFoldDB" id="A0A350HA35"/>
<sequence length="156" mass="17689">MDEKQSIEQRLRIENEVKGSASWFYWIAALSILNSIIFMFNLNWNFVIGLGVTQLLDFAGRAFSDNFISGIKYLSLSLNIILSAVFIVIGLYANKASRKAFIIGMILYGLDTIVFILAFDLLGIGFHIFAIYFMFRGFQACAKMKNIINTEETAEK</sequence>
<feature type="transmembrane region" description="Helical" evidence="1">
    <location>
        <begin position="21"/>
        <end position="40"/>
    </location>
</feature>
<feature type="transmembrane region" description="Helical" evidence="1">
    <location>
        <begin position="113"/>
        <end position="135"/>
    </location>
</feature>
<feature type="transmembrane region" description="Helical" evidence="1">
    <location>
        <begin position="76"/>
        <end position="93"/>
    </location>
</feature>
<keyword evidence="1" id="KW-1133">Transmembrane helix</keyword>